<name>A0A6I1DMD5_BIFLN</name>
<proteinExistence type="predicted"/>
<sequence>MSVFDPESSHNRFNAEFRLTGDAGSPYAFGISFSVDGDYFAVDGLSMGDMVRINREFARVIREAKHARVV</sequence>
<dbReference type="Proteomes" id="UP000468842">
    <property type="component" value="Unassembled WGS sequence"/>
</dbReference>
<evidence type="ECO:0000313" key="2">
    <source>
        <dbReference type="EMBL" id="KAB7357409.1"/>
    </source>
</evidence>
<evidence type="ECO:0000313" key="1">
    <source>
        <dbReference type="EMBL" id="KAB7339365.1"/>
    </source>
</evidence>
<dbReference type="EMBL" id="WDRC01000026">
    <property type="protein sequence ID" value="KAB7357409.1"/>
    <property type="molecule type" value="Genomic_DNA"/>
</dbReference>
<reference evidence="4 5" key="1">
    <citation type="journal article" date="2019" name="Nat. Med.">
        <title>A library of human gut bacterial isolates paired with longitudinal multiomics data enables mechanistic microbiome research.</title>
        <authorList>
            <person name="Poyet M."/>
            <person name="Groussin M."/>
            <person name="Gibbons S.M."/>
            <person name="Avila-Pacheco J."/>
            <person name="Jiang X."/>
            <person name="Kearney S.M."/>
            <person name="Perrotta A.R."/>
            <person name="Berdy B."/>
            <person name="Zhao S."/>
            <person name="Lieberman T.D."/>
            <person name="Swanson P.K."/>
            <person name="Smith M."/>
            <person name="Roesemann S."/>
            <person name="Alexander J.E."/>
            <person name="Rich S.A."/>
            <person name="Livny J."/>
            <person name="Vlamakis H."/>
            <person name="Clish C."/>
            <person name="Bullock K."/>
            <person name="Deik A."/>
            <person name="Scott J."/>
            <person name="Pierce K.A."/>
            <person name="Xavier R.J."/>
            <person name="Alm E.J."/>
        </authorList>
    </citation>
    <scope>NUCLEOTIDE SEQUENCE [LARGE SCALE GENOMIC DNA]</scope>
    <source>
        <strain evidence="3 6">BIOML-A37</strain>
        <strain evidence="2 5">BIOML-A55</strain>
        <strain evidence="1 4">BIOML-A65</strain>
    </source>
</reference>
<protein>
    <submittedName>
        <fullName evidence="1">Uncharacterized protein</fullName>
    </submittedName>
</protein>
<evidence type="ECO:0000313" key="6">
    <source>
        <dbReference type="Proteomes" id="UP000468842"/>
    </source>
</evidence>
<dbReference type="AlphaFoldDB" id="A0A6I1DMD5"/>
<dbReference type="EMBL" id="WDQK01000001">
    <property type="protein sequence ID" value="KAB7397201.1"/>
    <property type="molecule type" value="Genomic_DNA"/>
</dbReference>
<gene>
    <name evidence="3" type="ORF">GBB40_00665</name>
    <name evidence="2" type="ORF">GBB63_09305</name>
    <name evidence="1" type="ORF">GBB73_02310</name>
</gene>
<evidence type="ECO:0000313" key="4">
    <source>
        <dbReference type="Proteomes" id="UP000430971"/>
    </source>
</evidence>
<evidence type="ECO:0000313" key="5">
    <source>
        <dbReference type="Proteomes" id="UP000460881"/>
    </source>
</evidence>
<dbReference type="Proteomes" id="UP000430971">
    <property type="component" value="Unassembled WGS sequence"/>
</dbReference>
<dbReference type="Proteomes" id="UP000460881">
    <property type="component" value="Unassembled WGS sequence"/>
</dbReference>
<evidence type="ECO:0000313" key="3">
    <source>
        <dbReference type="EMBL" id="KAB7397201.1"/>
    </source>
</evidence>
<dbReference type="EMBL" id="WDRM01000004">
    <property type="protein sequence ID" value="KAB7339365.1"/>
    <property type="molecule type" value="Genomic_DNA"/>
</dbReference>
<comment type="caution">
    <text evidence="1">The sequence shown here is derived from an EMBL/GenBank/DDBJ whole genome shotgun (WGS) entry which is preliminary data.</text>
</comment>
<accession>A0A6I1DMD5</accession>
<organism evidence="1 4">
    <name type="scientific">Bifidobacterium longum</name>
    <dbReference type="NCBI Taxonomy" id="216816"/>
    <lineage>
        <taxon>Bacteria</taxon>
        <taxon>Bacillati</taxon>
        <taxon>Actinomycetota</taxon>
        <taxon>Actinomycetes</taxon>
        <taxon>Bifidobacteriales</taxon>
        <taxon>Bifidobacteriaceae</taxon>
        <taxon>Bifidobacterium</taxon>
    </lineage>
</organism>